<feature type="short sequence motif" description="Di-leucine internalization motif" evidence="33">
    <location>
        <begin position="871"/>
        <end position="872"/>
    </location>
</feature>
<comment type="PTM">
    <text evidence="33">Specific enzymatic cleavages in vivo yield mature proteins. Envelope glycoproteins are synthesized as a inactive precursor that is heavily N-glycosylated and processed likely by host cell furin in the Golgi to yield the mature SU and TM proteins. The cleavage site between SU and TM requires the minimal sequence [KR]-X-[KR]-R. About 2 of the 9 disulfide bonds of gp41 are reduced by P4HB/PDI, following binding to CD4 receptor.</text>
</comment>
<keyword evidence="8 33" id="KW-1170">Fusion of virus membrane with host endosomal membrane</keyword>
<comment type="domain">
    <text evidence="33">Some of the most genetically diverse regions of the viral genome are present in Env. They are called variable regions 1 through 5 (V1 through V5). Coreceptor usage of gp120 is determined mainly by the primary structure of the third variable region (V3) in the outer domain of gp120. The sequence of V3 determines which coreceptor, CCR5 and/or CXCR4 (corresponding to R5/macrophage, X4/T cell and R5X4/T cell and macrophage tropism), is used to trigger the fusion potential of the Env complex, and hence which cells the virus can infect. Binding to CCR5 involves a region adjacent in addition to V3.</text>
</comment>
<feature type="domain" description="Human immunodeficiency virus 1 envelope glycoprotein Gp120" evidence="36">
    <location>
        <begin position="35"/>
        <end position="523"/>
    </location>
</feature>
<dbReference type="Pfam" id="PF00517">
    <property type="entry name" value="GP41"/>
    <property type="match status" value="1"/>
</dbReference>
<keyword evidence="15 33" id="KW-0053">Apoptosis</keyword>
<dbReference type="InterPro" id="IPR037527">
    <property type="entry name" value="Gp160"/>
</dbReference>
<keyword evidence="30 33" id="KW-0449">Lipoprotein</keyword>
<keyword evidence="13 33" id="KW-0165">Cleavage on pair of basic residues</keyword>
<feature type="lipid moiety-binding region" description="S-palmitoyl cysteine; by host" evidence="33">
    <location>
        <position position="780"/>
    </location>
</feature>
<evidence type="ECO:0000256" key="18">
    <source>
        <dbReference type="ARBA" id="ARBA00022844"/>
    </source>
</evidence>
<dbReference type="GO" id="GO:0075512">
    <property type="term" value="P:clathrin-dependent endocytosis of virus by host cell"/>
    <property type="evidence" value="ECO:0007669"/>
    <property type="project" value="UniProtKB-UniRule"/>
</dbReference>
<evidence type="ECO:0000256" key="29">
    <source>
        <dbReference type="ARBA" id="ARBA00023280"/>
    </source>
</evidence>
<evidence type="ECO:0000256" key="2">
    <source>
        <dbReference type="ARBA" id="ARBA00004433"/>
    </source>
</evidence>
<comment type="subcellular location">
    <molecule>Surface protein gp120</molecule>
    <subcellularLocation>
        <location evidence="33">Virion membrane</location>
        <topology evidence="33">Peripheral membrane protein</topology>
    </subcellularLocation>
    <subcellularLocation>
        <location evidence="33">Host cell membrane</location>
        <topology evidence="33">Peripheral membrane protein</topology>
    </subcellularLocation>
    <subcellularLocation>
        <location evidence="33">Host endosome membrane</location>
        <topology evidence="33">Single-pass type I membrane protein</topology>
    </subcellularLocation>
    <text evidence="33">The surface protein is not anchored to the viral envelope, but associates with the extravirion surface through its binding to TM. It is probably concentrated at the site of budding and incorporated into the virions possibly by contacts between the cytoplasmic tail of Env and the N-terminus of Gag.</text>
</comment>
<evidence type="ECO:0000256" key="3">
    <source>
        <dbReference type="ARBA" id="ARBA00004505"/>
    </source>
</evidence>
<dbReference type="GO" id="GO:0005198">
    <property type="term" value="F:structural molecule activity"/>
    <property type="evidence" value="ECO:0007669"/>
    <property type="project" value="UniProtKB-UniRule"/>
</dbReference>
<evidence type="ECO:0000256" key="28">
    <source>
        <dbReference type="ARBA" id="ARBA00023180"/>
    </source>
</evidence>
<keyword evidence="28 33" id="KW-0325">Glycoprotein</keyword>
<evidence type="ECO:0000256" key="23">
    <source>
        <dbReference type="ARBA" id="ARBA00023046"/>
    </source>
</evidence>
<keyword evidence="14 33" id="KW-0812">Transmembrane</keyword>
<dbReference type="InterPro" id="IPR000777">
    <property type="entry name" value="HIV1_Gp120"/>
</dbReference>
<evidence type="ECO:0000256" key="22">
    <source>
        <dbReference type="ARBA" id="ARBA00022989"/>
    </source>
</evidence>
<feature type="region of interest" description="Disordered" evidence="35">
    <location>
        <begin position="735"/>
        <end position="758"/>
    </location>
</feature>
<dbReference type="Pfam" id="PF00516">
    <property type="entry name" value="GP120"/>
    <property type="match status" value="1"/>
</dbReference>
<dbReference type="GO" id="GO:1903908">
    <property type="term" value="P:positive regulation of plasma membrane raft polarization"/>
    <property type="evidence" value="ECO:0007669"/>
    <property type="project" value="UniProtKB-UniRule"/>
</dbReference>
<evidence type="ECO:0000256" key="25">
    <source>
        <dbReference type="ARBA" id="ARBA00023136"/>
    </source>
</evidence>
<dbReference type="GO" id="GO:0020002">
    <property type="term" value="C:host cell plasma membrane"/>
    <property type="evidence" value="ECO:0007669"/>
    <property type="project" value="UniProtKB-SubCell"/>
</dbReference>
<sequence length="872" mass="99254">MTVMETRKNYRHLWMWGTMLLGILMICSAEEDKWWVTVYYGVPVWREATTTLFCASDAKAYDTEAHNVWATHACVPTDPSPQEIALENVTEHFNMWKNNMVEQMHEDIISLWDQSLKPCVKLTPLCVTLNCTDLETKNTTITNSSREKIEKGEIKNCSFNIDTDMGAKAQKHSAVFNKLDVVSIDNDNKTTDKSNAQGNNSKTITNYRLISCNTSKITQACPKISFEPIPIHYCAPAGFAILKCREEDFNGTGLCKNVSTVQCTHGIRPVVSTQLLLNGSLAEKEVAIRSANFMDSNKNIIVQLNESVKISCIRPNNNTRKSMTLGPGKVFYTTGITGDIRKAHCNISRKEWNKTLERIAIKLGEQFKNKTIVFKPSAGGDPEIKMHSFNCGGEFFYCNTTPLFNRTWVNGTWDNTWDNTTDINGNIILPCRIKQIINMWQKVGKAMYAPPIRGIINCTSNITGLILTRDGGLNSTNETFRPGGGDMRDNWKSKLYKYKVVEIEPLGVAPTKAKRRVVQREKRAVTLGAMFLGFLGAAGSTMGAASITLTAQARQLLSGIVQQQNTLLRAIKAQQHLLQLTVWGIKQLQAKVLAVERYLMDQQLLGIWGCSGKLICNTAVPWNASWSNSSKIHSLEEIWGNMTWMQWEKEIRNHTKYIYSLLEESQNQQDKNEQELLELDHWASLWNWFDITNWLWYIKIFIMVVGGLIGLRIVFAVLSIVNRVRQGYSPLSFQTLLPTPRGPDRPEGIEEEGGERDRDRSTRLVHGFLALFWDDLRSLCLFLYHHLRDLLLIVTRIVELLGRRGWEALKYWWNLLKYWSQELQKSAVSLFNATAIAVAEGTDRVLEVLQRVYRAILHIPRRIRQGLEMALL</sequence>
<keyword evidence="29 33" id="KW-0899">Viral immunoevasion</keyword>
<organismHost>
    <name type="scientific">Homo sapiens</name>
    <name type="common">Human</name>
    <dbReference type="NCBI Taxonomy" id="9606"/>
</organismHost>
<feature type="topological domain" description="Cytoplasmic" evidence="33">
    <location>
        <begin position="722"/>
        <end position="872"/>
    </location>
</feature>
<comment type="subcellular location">
    <molecule>Transmembrane protein gp41</molecule>
    <subcellularLocation>
        <location evidence="33">Virion membrane</location>
        <topology evidence="33">Single-pass type I membrane protein</topology>
    </subcellularLocation>
    <subcellularLocation>
        <location evidence="33">Host cell membrane</location>
        <topology evidence="33">Single-pass type I membrane protein</topology>
    </subcellularLocation>
    <subcellularLocation>
        <location evidence="33">Host endosome membrane</location>
        <topology evidence="33">Single-pass type I membrane protein</topology>
    </subcellularLocation>
    <text evidence="33">It is probably concentrated at the site of budding and incorporated into the virions possibly by contacts between the cytoplasmic tail of Env and the N-terminus of Gag.</text>
</comment>
<comment type="miscellaneous">
    <text evidence="33">HIV-1 lineages are divided in three main groups, M (for Major), O (for Outlier), and N (for New, or Non-M, Non-O). The vast majority of strains found worldwide belong to the group M. Group O seems to be endemic to and largely confined to Cameroon and neighboring countries in West Central Africa, where these viruses represent a small minority of HIV-1 strains. The group N is represented by a limited number of isolates from Cameroonian persons. The group M is further subdivided in 9 clades or subtypes (A to D, F to H, J and K).</text>
</comment>
<feature type="disulfide bond" evidence="33">
    <location>
        <begin position="391"/>
        <end position="458"/>
    </location>
</feature>
<comment type="similarity">
    <text evidence="33">Belongs to the HIV-1 env protein family.</text>
</comment>
<feature type="transmembrane region" description="Helical" evidence="34">
    <location>
        <begin position="694"/>
        <end position="721"/>
    </location>
</feature>
<comment type="function">
    <text evidence="33">Surface protein gp120: Attaches the virus to the host lymphoid cell by binding to the primary receptor CD4. This interaction induces a structural rearrangement creating a high affinity binding site for a chemokine coreceptor like CXCR4 and/or CCR5. Acts as a ligand for CD209/DC-SIGN and CLEC4M/DC-SIGNR, which are respectively found on dendritic cells (DCs), and on endothelial cells of liver sinusoids and lymph node sinuses. These interactions allow capture of viral particles at mucosal surfaces by these cells and subsequent transmission to permissive cells. HIV subverts the migration properties of dendritic cells to gain access to CD4+ T-cells in lymph nodes. Virus transmission to permissive T-cells occurs either in trans (without DCs infection, through viral capture and transmission), or in cis (following DCs productive infection, through the usual CD4-gp120 interaction), thereby inducing a robust infection. In trans infection, bound virions remain infectious over days and it is proposed that they are not degraded, but protected in non-lysosomal acidic organelles within the DCs close to the cell membrane thus contributing to the viral infectious potential during DCs' migration from the periphery to the lymphoid tissues. On arrival at lymphoid tissues, intact virions recycle back to DCs' cell surface allowing virus transmission to CD4+ T-cells.</text>
</comment>
<feature type="chain" id="PRO_5023346919" description="Envelope glycoprotein gp160" evidence="33">
    <location>
        <begin position="33"/>
        <end position="872"/>
    </location>
</feature>
<comment type="subcellular location">
    <subcellularLocation>
        <location evidence="3">Host cell membrane</location>
        <topology evidence="3">Peripheral membrane protein</topology>
    </subcellularLocation>
    <subcellularLocation>
        <location evidence="1">Host cell membrane</location>
        <topology evidence="1">Single-pass type I membrane protein</topology>
    </subcellularLocation>
    <subcellularLocation>
        <location evidence="2">Host endosome membrane</location>
        <topology evidence="2">Peripheral membrane protein</topology>
    </subcellularLocation>
    <subcellularLocation>
        <location evidence="5">Host endosome membrane</location>
        <topology evidence="5">Single-pass type I membrane protein</topology>
    </subcellularLocation>
    <subcellularLocation>
        <location evidence="6">Virion membrane</location>
        <topology evidence="6">Peripheral membrane protein</topology>
    </subcellularLocation>
    <subcellularLocation>
        <location evidence="4">Virion membrane</location>
        <topology evidence="4">Single-pass type I membrane protein</topology>
    </subcellularLocation>
</comment>
<dbReference type="Gene3D" id="1.20.5.490">
    <property type="entry name" value="Single helix bin"/>
    <property type="match status" value="1"/>
</dbReference>
<dbReference type="FunFam" id="2.170.40.20:FF:000003">
    <property type="entry name" value="Envelope glycoprotein gp160"/>
    <property type="match status" value="1"/>
</dbReference>
<comment type="function">
    <text evidence="33">Envelope glycoprotein gp160: Oligomerizes in the host endoplasmic reticulum into predominantly trimers. In a second time, gp160 transits in the host Golgi, where glycosylation is completed. The precursor is then proteolytically cleaved in the trans-Golgi and thereby activated by cellular furin or furin-like proteases to produce gp120 and gp41.</text>
</comment>
<dbReference type="Gene3D" id="1.10.287.210">
    <property type="match status" value="1"/>
</dbReference>
<evidence type="ECO:0000256" key="27">
    <source>
        <dbReference type="ARBA" id="ARBA00023157"/>
    </source>
</evidence>
<feature type="region of interest" description="MPER; binding to GalCer" evidence="33">
    <location>
        <begin position="678"/>
        <end position="699"/>
    </location>
</feature>
<feature type="disulfide bond" evidence="33">
    <location>
        <begin position="234"/>
        <end position="263"/>
    </location>
</feature>
<dbReference type="SUPFAM" id="SSF58069">
    <property type="entry name" value="Virus ectodomain"/>
    <property type="match status" value="1"/>
</dbReference>
<evidence type="ECO:0000256" key="10">
    <source>
        <dbReference type="ARBA" id="ARBA00022570"/>
    </source>
</evidence>
<evidence type="ECO:0000256" key="6">
    <source>
        <dbReference type="ARBA" id="ARBA00004650"/>
    </source>
</evidence>
<evidence type="ECO:0000256" key="14">
    <source>
        <dbReference type="ARBA" id="ARBA00022692"/>
    </source>
</evidence>
<evidence type="ECO:0000256" key="21">
    <source>
        <dbReference type="ARBA" id="ARBA00022890"/>
    </source>
</evidence>
<keyword evidence="10 33" id="KW-1165">Clathrin-mediated endocytosis of virus by host</keyword>
<feature type="disulfide bond" evidence="33">
    <location>
        <begin position="610"/>
        <end position="616"/>
    </location>
</feature>
<evidence type="ECO:0000256" key="15">
    <source>
        <dbReference type="ARBA" id="ARBA00022703"/>
    </source>
</evidence>
<evidence type="ECO:0000256" key="32">
    <source>
        <dbReference type="ARBA" id="ARBA00062028"/>
    </source>
</evidence>
<keyword evidence="23 33" id="KW-1039">Host endosome</keyword>
<reference evidence="38 39" key="1">
    <citation type="submission" date="1998-01" db="EMBL/GenBank/DDBJ databases">
        <title>Genomic sequence of HIV-1 from four members of the Sydney Blood Bank Cohort of long term non-progressors.</title>
        <authorList>
            <person name="Oelrichs R.B."/>
            <person name="McPhee D.A."/>
            <person name="Deacon N.J."/>
        </authorList>
    </citation>
    <scope>NUCLEOTIDE SEQUENCE [LARGE SCALE GENOMIC DNA]</scope>
    <source>
        <strain evidence="38">MBCD36</strain>
    </source>
</reference>
<feature type="disulfide bond" evidence="33">
    <location>
        <begin position="54"/>
        <end position="74"/>
    </location>
</feature>
<evidence type="ECO:0000256" key="9">
    <source>
        <dbReference type="ARBA" id="ARBA00022511"/>
    </source>
</evidence>
<dbReference type="InterPro" id="IPR000328">
    <property type="entry name" value="GP41-like"/>
</dbReference>
<dbReference type="CDD" id="cd09909">
    <property type="entry name" value="HIV-1-like_HR1-HR2"/>
    <property type="match status" value="1"/>
</dbReference>
<protein>
    <recommendedName>
        <fullName evidence="33">Envelope glycoprotein gp160</fullName>
    </recommendedName>
    <alternativeName>
        <fullName evidence="33">Env polyprotein</fullName>
    </alternativeName>
    <component>
        <recommendedName>
            <fullName evidence="33">Surface protein gp120</fullName>
            <shortName evidence="33">SU</shortName>
        </recommendedName>
        <alternativeName>
            <fullName evidence="33">Glycoprotein 120</fullName>
            <shortName evidence="33">gp120</shortName>
        </alternativeName>
    </component>
    <component>
        <recommendedName>
            <fullName evidence="33">Transmembrane protein gp41</fullName>
            <shortName evidence="33">TM</shortName>
        </recommendedName>
        <alternativeName>
            <fullName evidence="33">Glycoprotein 41</fullName>
            <shortName evidence="33">gp41</shortName>
        </alternativeName>
    </component>
</protein>
<proteinExistence type="inferred from homology"/>
<feature type="site" description="Cleavage; by host furin" evidence="33">
    <location>
        <begin position="523"/>
        <end position="524"/>
    </location>
</feature>
<keyword evidence="12 33" id="KW-1162">Viral penetration into host cytoplasm</keyword>
<evidence type="ECO:0000256" key="8">
    <source>
        <dbReference type="ARBA" id="ARBA00022510"/>
    </source>
</evidence>
<keyword evidence="31 33" id="KW-1160">Virus entry into host cell</keyword>
<comment type="caution">
    <text evidence="33">Lacks conserved residue(s) required for the propagation of feature annotation.</text>
</comment>
<keyword evidence="11 33" id="KW-0945">Host-virus interaction</keyword>
<evidence type="ECO:0000256" key="20">
    <source>
        <dbReference type="ARBA" id="ARBA00022879"/>
    </source>
</evidence>
<feature type="region of interest" description="V4" evidence="33">
    <location>
        <begin position="398"/>
        <end position="431"/>
    </location>
</feature>
<evidence type="ECO:0000313" key="39">
    <source>
        <dbReference type="Proteomes" id="UP000159017"/>
    </source>
</evidence>
<comment type="PTM">
    <text evidence="33">Palmitoylation of the transmembrane protein and of Env polyprotein (prior to its proteolytic cleavage) is essential for their association with host cell membrane lipid rafts. Palmitoylation is therefore required for envelope trafficking to classical lipid rafts, but not for viral replication.</text>
</comment>
<feature type="disulfide bond" evidence="33">
    <location>
        <begin position="398"/>
        <end position="431"/>
    </location>
</feature>
<dbReference type="FunFam" id="2.170.40.20:FF:000001">
    <property type="entry name" value="Envelope glycoprotein gp160"/>
    <property type="match status" value="1"/>
</dbReference>
<feature type="disulfide bond" evidence="33">
    <location>
        <begin position="244"/>
        <end position="255"/>
    </location>
</feature>
<keyword evidence="19 33" id="KW-1043">Host membrane</keyword>
<evidence type="ECO:0000256" key="31">
    <source>
        <dbReference type="ARBA" id="ARBA00023296"/>
    </source>
</evidence>
<comment type="PTM">
    <text evidence="33">Highly glycosylated by host. The high number of glycan on the protein is reffered to as 'glycan shield' because it contributes to hide protein sequence from adaptive immune system.</text>
</comment>
<evidence type="ECO:0000259" key="37">
    <source>
        <dbReference type="Pfam" id="PF00517"/>
    </source>
</evidence>
<keyword evidence="26 33" id="KW-0564">Palmitate</keyword>
<evidence type="ECO:0000259" key="36">
    <source>
        <dbReference type="Pfam" id="PF00516"/>
    </source>
</evidence>
<keyword evidence="17 33" id="KW-1161">Viral attachment to host cell</keyword>
<comment type="domain">
    <text evidence="33">The CD4-binding region is targeted by the antibody b12.</text>
</comment>
<dbReference type="GO" id="GO:0044175">
    <property type="term" value="C:host cell endosome membrane"/>
    <property type="evidence" value="ECO:0007669"/>
    <property type="project" value="UniProtKB-SubCell"/>
</dbReference>
<keyword evidence="18 33" id="KW-0946">Virion</keyword>
<keyword evidence="7 33" id="KW-1168">Fusion of virus membrane with host membrane</keyword>
<gene>
    <name evidence="33 38" type="primary">env</name>
</gene>
<evidence type="ECO:0000256" key="17">
    <source>
        <dbReference type="ARBA" id="ARBA00022804"/>
    </source>
</evidence>
<evidence type="ECO:0000256" key="26">
    <source>
        <dbReference type="ARBA" id="ARBA00023139"/>
    </source>
</evidence>
<dbReference type="GO" id="GO:0019062">
    <property type="term" value="P:virion attachment to host cell"/>
    <property type="evidence" value="ECO:0007669"/>
    <property type="project" value="UniProtKB-UniRule"/>
</dbReference>
<organism evidence="38 39">
    <name type="scientific">Human immunodeficiency virus type 1</name>
    <name type="common">HIV-1</name>
    <dbReference type="NCBI Taxonomy" id="11676"/>
    <lineage>
        <taxon>Viruses</taxon>
        <taxon>Riboviria</taxon>
        <taxon>Pararnavirae</taxon>
        <taxon>Artverviricota</taxon>
        <taxon>Revtraviricetes</taxon>
        <taxon>Ortervirales</taxon>
        <taxon>Retroviridae</taxon>
        <taxon>Orthoretrovirinae</taxon>
        <taxon>Lentivirus</taxon>
        <taxon>Lentivirus humimdef1</taxon>
    </lineage>
</organism>
<feature type="coiled-coil region" evidence="33">
    <location>
        <begin position="649"/>
        <end position="683"/>
    </location>
</feature>
<evidence type="ECO:0000256" key="34">
    <source>
        <dbReference type="RuleBase" id="RU363095"/>
    </source>
</evidence>
<dbReference type="Proteomes" id="UP000159017">
    <property type="component" value="Genome"/>
</dbReference>
<comment type="domain">
    <text evidence="33">The YXXL motif is involved in determining the exact site of viral release at the surface of infected mononuclear cells and promotes endocytosis. YXXL and di-leucine endocytosis motifs interact directly or indirectly with the clathrin adapter complexes, opperate independently, and their activities are not additive.</text>
</comment>
<dbReference type="Gene3D" id="2.170.40.20">
    <property type="entry name" value="Human immunodeficiency virus 1, Gp160, envelope glycoprotein"/>
    <property type="match status" value="2"/>
</dbReference>
<name>O71280_HV1</name>
<keyword evidence="9 33" id="KW-1032">Host cell membrane</keyword>
<dbReference type="HAMAP" id="MF_04083">
    <property type="entry name" value="HIV_ENV"/>
    <property type="match status" value="1"/>
</dbReference>
<dbReference type="FunFam" id="1.20.5.490:FF:000001">
    <property type="entry name" value="Envelope glycoprotein gp160"/>
    <property type="match status" value="1"/>
</dbReference>
<evidence type="ECO:0000256" key="33">
    <source>
        <dbReference type="HAMAP-Rule" id="MF_04083"/>
    </source>
</evidence>
<evidence type="ECO:0000256" key="4">
    <source>
        <dbReference type="ARBA" id="ARBA00004563"/>
    </source>
</evidence>
<feature type="disulfide bond" evidence="33">
    <location>
        <begin position="131"/>
        <end position="157"/>
    </location>
</feature>
<feature type="region of interest" description="Fusion peptide" evidence="33">
    <location>
        <begin position="524"/>
        <end position="544"/>
    </location>
</feature>
<dbReference type="GO" id="GO:0019082">
    <property type="term" value="P:viral protein processing"/>
    <property type="evidence" value="ECO:0007669"/>
    <property type="project" value="UniProtKB-UniRule"/>
</dbReference>
<keyword evidence="27 33" id="KW-1015">Disulfide bond</keyword>
<dbReference type="EMBL" id="AF042105">
    <property type="protein sequence ID" value="AAD03239.1"/>
    <property type="molecule type" value="Genomic_DNA"/>
</dbReference>
<keyword evidence="24 33" id="KW-0175">Coiled coil</keyword>
<evidence type="ECO:0000256" key="11">
    <source>
        <dbReference type="ARBA" id="ARBA00022581"/>
    </source>
</evidence>
<accession>O71280</accession>
<dbReference type="GO" id="GO:0055036">
    <property type="term" value="C:virion membrane"/>
    <property type="evidence" value="ECO:0007669"/>
    <property type="project" value="UniProtKB-SubCell"/>
</dbReference>
<dbReference type="FunFam" id="1.10.287.210:FF:000001">
    <property type="entry name" value="Envelope glycoprotein gp160"/>
    <property type="match status" value="1"/>
</dbReference>
<feature type="chain" id="PRO_5023346918" description="Transmembrane protein gp41" evidence="33">
    <location>
        <begin position="524"/>
        <end position="872"/>
    </location>
</feature>
<feature type="domain" description="Retroviral envelope protein GP41-like" evidence="37">
    <location>
        <begin position="542"/>
        <end position="736"/>
    </location>
</feature>
<comment type="miscellaneous">
    <text evidence="33">Inhibitors targeting HIV-1 viral envelope proteins are used as antiretroviral drugs. Attachment of virions to the cell surface via non-specific interactions and CD4 binding can be blocked by inhibitors that include cyanovirin-N, cyclotriazadisulfonamide analogs, PRO 2000, TNX 355 and PRO 542. In addition, BMS 806 can block CD4-induced conformational changes. Env interactions with the coreceptor molecules can be targeted by CCR5 antagonists including SCH-D, maraviroc (UK 427857) and aplaviroc (GW 873140), and the CXCR4 antagonist AMD 070. Fusion of viral and cellular membranes can be inhibited by peptides such as enfuvirtide and tifuvirtide (T 1249). Resistance to inhibitors associated with mutations in Env are observed. Most of the time, single mutations confer only a modest reduction in drug susceptibility. Combination of several mutations is usually required to develop a high-level drug resistance.</text>
</comment>
<dbReference type="GO" id="GO:0019064">
    <property type="term" value="P:fusion of virus membrane with host plasma membrane"/>
    <property type="evidence" value="ECO:0007669"/>
    <property type="project" value="UniProtKB-UniRule"/>
</dbReference>
<comment type="subunit">
    <text evidence="32">The mature envelope protein (Env) consists of a homotrimer of non-covalently associated gp120-gp41 heterodimers. The resulting complex protrudes from the virus surface as a spike. There seems to be as few as 10 spikes on the average virion. Interacts with host CD4, CCR5 and CXCR4. Gp120 also interacts with the C-type lectins CD209/DC-SIGN and CLEC4M/DC-SIGNR (collectively referred to as DC-SIGN(R)). Gp120 and gp41 interact with GalCer. Gp120 interacts with host ITGA4/ITGB7 complex; on CD4+ T-cells, this interaction results in rapid activation of integrin ITGAL/LFA-1, which facilitates efficient cell-to-cell spreading of HIV-1. Gp120 interacts with cell-associated heparan sulfate; this interaction increases virus infectivity on permissive cells and may be involved in infection of CD4- cells.</text>
</comment>
<dbReference type="GO" id="GO:0052031">
    <property type="term" value="P:symbiont-mediated perturbation of host defense response"/>
    <property type="evidence" value="ECO:0007669"/>
    <property type="project" value="UniProtKB-UniRule"/>
</dbReference>
<evidence type="ECO:0000256" key="5">
    <source>
        <dbReference type="ARBA" id="ARBA00004578"/>
    </source>
</evidence>
<evidence type="ECO:0000256" key="12">
    <source>
        <dbReference type="ARBA" id="ARBA00022595"/>
    </source>
</evidence>
<keyword evidence="21 33" id="KW-1164">Virus endocytosis by host</keyword>
<evidence type="ECO:0000256" key="30">
    <source>
        <dbReference type="ARBA" id="ARBA00023288"/>
    </source>
</evidence>
<evidence type="ECO:0000256" key="16">
    <source>
        <dbReference type="ARBA" id="ARBA00022729"/>
    </source>
</evidence>
<feature type="region of interest" description="V1" evidence="33">
    <location>
        <begin position="131"/>
        <end position="156"/>
    </location>
</feature>
<comment type="domain">
    <text evidence="33">The membrane proximal external region (MPER) present in gp41 is a tryptophan-rich region recognized by the antibodies 2F5, Z13, and 4E10. MPER seems to play a role in fusion.</text>
</comment>
<feature type="region of interest" description="CD4-binding loop" evidence="33">
    <location>
        <begin position="377"/>
        <end position="387"/>
    </location>
</feature>
<keyword evidence="22 33" id="KW-1133">Transmembrane helix</keyword>
<feature type="short sequence motif" description="YXXL motif; contains endocytosis signal" evidence="33">
    <location>
        <begin position="728"/>
        <end position="731"/>
    </location>
</feature>
<keyword evidence="25 33" id="KW-0472">Membrane</keyword>
<dbReference type="SUPFAM" id="SSF56502">
    <property type="entry name" value="gp120 core"/>
    <property type="match status" value="1"/>
</dbReference>
<evidence type="ECO:0000256" key="7">
    <source>
        <dbReference type="ARBA" id="ARBA00022506"/>
    </source>
</evidence>
<dbReference type="GO" id="GO:0019031">
    <property type="term" value="C:viral envelope"/>
    <property type="evidence" value="ECO:0007669"/>
    <property type="project" value="UniProtKB-KW"/>
</dbReference>
<evidence type="ECO:0000256" key="13">
    <source>
        <dbReference type="ARBA" id="ARBA00022685"/>
    </source>
</evidence>
<comment type="subunit">
    <text evidence="33">The mature envelope protein (Env) consists of a homotrimer of non-covalently associated gp120-gp41 heterodimers. The resulting complex protrudes from the virus surface as a spike. There seems to be as few as 10 spikes on the average virion. Surface protein gp120 interacts with host CD4, CCR5 and CXCR4. Gp120 also interacts with the C-type lectins CD209/DC-SIGN and CLEC4M/DC-SIGNR (collectively referred to as DC-SIGN(R)). Gp120 and gp41 interact with GalCer. Gp120 interacts with host ITGA4/ITGB7 complex; on CD4+ T-cells, this interaction results in rapid activation of integrin ITGAL/LFA-1, which facilitates efficient cell-to-cell spreading of HIV-1. Gp120 interacts with cell-associated heparan sulfate; this interaction increases virus infectivity on permissive cells and may be involved in infection of CD4- cells.</text>
</comment>
<evidence type="ECO:0000256" key="1">
    <source>
        <dbReference type="ARBA" id="ARBA00004402"/>
    </source>
</evidence>
<evidence type="ECO:0000256" key="35">
    <source>
        <dbReference type="SAM" id="MobiDB-lite"/>
    </source>
</evidence>
<dbReference type="InterPro" id="IPR036377">
    <property type="entry name" value="Gp120_core_sf"/>
</dbReference>
<feature type="region of interest" description="Immunosuppression" evidence="33">
    <location>
        <begin position="586"/>
        <end position="604"/>
    </location>
</feature>
<dbReference type="GO" id="GO:0039654">
    <property type="term" value="P:fusion of virus membrane with host endosome membrane"/>
    <property type="evidence" value="ECO:0007669"/>
    <property type="project" value="UniProtKB-UniRule"/>
</dbReference>
<keyword evidence="16 33" id="KW-0732">Signal</keyword>
<dbReference type="GO" id="GO:1903911">
    <property type="term" value="P:positive regulation of receptor clustering"/>
    <property type="evidence" value="ECO:0007669"/>
    <property type="project" value="UniProtKB-UniRule"/>
</dbReference>
<evidence type="ECO:0000313" key="38">
    <source>
        <dbReference type="EMBL" id="AAD03239.1"/>
    </source>
</evidence>
<keyword evidence="20 33" id="KW-0261">Viral envelope protein</keyword>
<dbReference type="GO" id="GO:0016020">
    <property type="term" value="C:membrane"/>
    <property type="evidence" value="ECO:0007669"/>
    <property type="project" value="UniProtKB-UniRule"/>
</dbReference>
<evidence type="ECO:0000256" key="19">
    <source>
        <dbReference type="ARBA" id="ARBA00022870"/>
    </source>
</evidence>
<comment type="domain">
    <text evidence="33 34">The 17 amino acids long immunosuppressive region is present in many retroviral envelope proteins. Synthetic peptides derived from this relatively conserved sequence inhibit immune function in vitro and in vivo.</text>
</comment>
<evidence type="ECO:0000256" key="24">
    <source>
        <dbReference type="ARBA" id="ARBA00023054"/>
    </source>
</evidence>
<comment type="function">
    <text evidence="33">Transmembrane protein gp41: Acts as a class I viral fusion protein. Under the current model, the protein has at least 3 conformational states: pre-fusion native state, pre-hairpin intermediate state, and post-fusion hairpin state. During fusion of viral and target intracellular membranes, the coiled coil regions (heptad repeats) assume a trimer-of-hairpins structure, positioning the fusion peptide in close proximity to the C-terminal region of the ectodomain. The formation of this structure appears to drive apposition and subsequent fusion of viral and target cell membranes. Complete fusion occurs in host cell endosomes and is dynamin-dependent, however some lipid transfer might occur at the plasma membrane. The virus undergoes clathrin-dependent internalization long before endosomal fusion, thus minimizing the surface exposure of conserved viral epitopes during fusion and reducing the efficacy of inhibitors targeting these epitopes. Membranes fusion leads to delivery of the nucleocapsid into the cytoplasm.</text>
</comment>